<keyword evidence="1" id="KW-0732">Signal</keyword>
<evidence type="ECO:0000256" key="1">
    <source>
        <dbReference type="SAM" id="SignalP"/>
    </source>
</evidence>
<protein>
    <recommendedName>
        <fullName evidence="4">Solute-binding protein family 3/N-terminal domain-containing protein</fullName>
    </recommendedName>
</protein>
<organism evidence="2 3">
    <name type="scientific">Roseateles violae</name>
    <dbReference type="NCBI Taxonomy" id="3058042"/>
    <lineage>
        <taxon>Bacteria</taxon>
        <taxon>Pseudomonadati</taxon>
        <taxon>Pseudomonadota</taxon>
        <taxon>Betaproteobacteria</taxon>
        <taxon>Burkholderiales</taxon>
        <taxon>Sphaerotilaceae</taxon>
        <taxon>Roseateles</taxon>
    </lineage>
</organism>
<dbReference type="EMBL" id="JAUHHC010000001">
    <property type="protein sequence ID" value="MDN3919319.1"/>
    <property type="molecule type" value="Genomic_DNA"/>
</dbReference>
<evidence type="ECO:0000313" key="3">
    <source>
        <dbReference type="Proteomes" id="UP001228044"/>
    </source>
</evidence>
<reference evidence="2 3" key="1">
    <citation type="submission" date="2023-06" db="EMBL/GenBank/DDBJ databases">
        <title>Pelomonas sp. PFR6 16S ribosomal RNA gene Genome sequencing and assembly.</title>
        <authorList>
            <person name="Woo H."/>
        </authorList>
    </citation>
    <scope>NUCLEOTIDE SEQUENCE [LARGE SCALE GENOMIC DNA]</scope>
    <source>
        <strain evidence="2 3">PFR6</strain>
    </source>
</reference>
<proteinExistence type="predicted"/>
<name>A0ABT8DSP3_9BURK</name>
<dbReference type="Proteomes" id="UP001228044">
    <property type="component" value="Unassembled WGS sequence"/>
</dbReference>
<feature type="signal peptide" evidence="1">
    <location>
        <begin position="1"/>
        <end position="30"/>
    </location>
</feature>
<feature type="chain" id="PRO_5045290160" description="Solute-binding protein family 3/N-terminal domain-containing protein" evidence="1">
    <location>
        <begin position="31"/>
        <end position="283"/>
    </location>
</feature>
<keyword evidence="3" id="KW-1185">Reference proteome</keyword>
<sequence length="283" mass="31057">MPTSPKPARRLPTRIAGLLLAGLLPALAPAAAPAKCSRVLEVPVAPIGMAVTVGEGERVGGIYPDLLRSAAARDGCWINFPVVPRARQEMMFETGQADLLLPARRSARRDKLGQFVPMIQSRAMLVSLPSERAGVHSLAELLKRSELRVVVVRGYDYDAAYQAALKTLEVQGRLLWAPNPISLARMLEGAIADLAIITPTVLNGSLRGDPKLQPLLARLRYEAVDELAWGDSGVYISSRAELGADDRALLREWLQKMGRSGAAWREFQRHYPDERLSESLRPR</sequence>
<dbReference type="RefSeq" id="WP_290357623.1">
    <property type="nucleotide sequence ID" value="NZ_JAUHHC010000001.1"/>
</dbReference>
<evidence type="ECO:0008006" key="4">
    <source>
        <dbReference type="Google" id="ProtNLM"/>
    </source>
</evidence>
<dbReference type="Gene3D" id="3.40.190.10">
    <property type="entry name" value="Periplasmic binding protein-like II"/>
    <property type="match status" value="2"/>
</dbReference>
<gene>
    <name evidence="2" type="ORF">QWJ38_03390</name>
</gene>
<evidence type="ECO:0000313" key="2">
    <source>
        <dbReference type="EMBL" id="MDN3919319.1"/>
    </source>
</evidence>
<accession>A0ABT8DSP3</accession>
<dbReference type="SUPFAM" id="SSF53850">
    <property type="entry name" value="Periplasmic binding protein-like II"/>
    <property type="match status" value="1"/>
</dbReference>
<comment type="caution">
    <text evidence="2">The sequence shown here is derived from an EMBL/GenBank/DDBJ whole genome shotgun (WGS) entry which is preliminary data.</text>
</comment>